<sequence length="324" mass="35500">MSKSVIIGAGIAFLITILTGGYFLTRESELDDLMARKNKLESNLITAEDKFNRAKGALSTMLGDLQNSFALGTSVQDQIKQASDIVKQTDFIFTDPDGSNPEIIVDNPLPDILINAERQYINLLLAEWLAKTDILSIKEIGVSEAEKIKADTEIIKTFIENLAKIVASLTPEDSELSQFQIDTYFSQLPSIVDINEVLTSLETAIENHNSQVESSQTSSNFPPPTSIEPEEVVAQQAVVTQAQTEVTTVQEQLAEIEEEIEPLSPTPVPISPITNPDPENQTENQNTESSENNPISLPPRVIDSNQGIIIQPGPVRLIQGTDPF</sequence>
<keyword evidence="1" id="KW-0175">Coiled coil</keyword>
<protein>
    <submittedName>
        <fullName evidence="4">Uncharacterized protein</fullName>
    </submittedName>
</protein>
<evidence type="ECO:0000256" key="3">
    <source>
        <dbReference type="SAM" id="Phobius"/>
    </source>
</evidence>
<evidence type="ECO:0000256" key="2">
    <source>
        <dbReference type="SAM" id="MobiDB-lite"/>
    </source>
</evidence>
<comment type="caution">
    <text evidence="4">The sequence shown here is derived from an EMBL/GenBank/DDBJ whole genome shotgun (WGS) entry which is preliminary data.</text>
</comment>
<name>A0A1F6W1J1_9BACT</name>
<proteinExistence type="predicted"/>
<evidence type="ECO:0000313" key="5">
    <source>
        <dbReference type="Proteomes" id="UP000179275"/>
    </source>
</evidence>
<dbReference type="AlphaFoldDB" id="A0A1F6W1J1"/>
<feature type="transmembrane region" description="Helical" evidence="3">
    <location>
        <begin position="6"/>
        <end position="24"/>
    </location>
</feature>
<dbReference type="Proteomes" id="UP000179275">
    <property type="component" value="Unassembled WGS sequence"/>
</dbReference>
<evidence type="ECO:0000256" key="1">
    <source>
        <dbReference type="SAM" id="Coils"/>
    </source>
</evidence>
<gene>
    <name evidence="4" type="ORF">A3C67_02915</name>
</gene>
<feature type="coiled-coil region" evidence="1">
    <location>
        <begin position="30"/>
        <end position="57"/>
    </location>
</feature>
<keyword evidence="3" id="KW-1133">Transmembrane helix</keyword>
<feature type="compositionally biased region" description="Low complexity" evidence="2">
    <location>
        <begin position="279"/>
        <end position="293"/>
    </location>
</feature>
<keyword evidence="3" id="KW-0812">Transmembrane</keyword>
<keyword evidence="3" id="KW-0472">Membrane</keyword>
<evidence type="ECO:0000313" key="4">
    <source>
        <dbReference type="EMBL" id="OGI75714.1"/>
    </source>
</evidence>
<accession>A0A1F6W1J1</accession>
<organism evidence="4 5">
    <name type="scientific">Candidatus Nomurabacteria bacterium RIFCSPHIGHO2_02_FULL_42_19</name>
    <dbReference type="NCBI Taxonomy" id="1801756"/>
    <lineage>
        <taxon>Bacteria</taxon>
        <taxon>Candidatus Nomuraibacteriota</taxon>
    </lineage>
</organism>
<dbReference type="STRING" id="1801756.A3C67_02915"/>
<feature type="region of interest" description="Disordered" evidence="2">
    <location>
        <begin position="258"/>
        <end position="301"/>
    </location>
</feature>
<reference evidence="4 5" key="1">
    <citation type="journal article" date="2016" name="Nat. Commun.">
        <title>Thousands of microbial genomes shed light on interconnected biogeochemical processes in an aquifer system.</title>
        <authorList>
            <person name="Anantharaman K."/>
            <person name="Brown C.T."/>
            <person name="Hug L.A."/>
            <person name="Sharon I."/>
            <person name="Castelle C.J."/>
            <person name="Probst A.J."/>
            <person name="Thomas B.C."/>
            <person name="Singh A."/>
            <person name="Wilkins M.J."/>
            <person name="Karaoz U."/>
            <person name="Brodie E.L."/>
            <person name="Williams K.H."/>
            <person name="Hubbard S.S."/>
            <person name="Banfield J.F."/>
        </authorList>
    </citation>
    <scope>NUCLEOTIDE SEQUENCE [LARGE SCALE GENOMIC DNA]</scope>
</reference>
<dbReference type="EMBL" id="MFUG01000016">
    <property type="protein sequence ID" value="OGI75714.1"/>
    <property type="molecule type" value="Genomic_DNA"/>
</dbReference>